<keyword evidence="3" id="KW-1185">Reference proteome</keyword>
<evidence type="ECO:0000313" key="2">
    <source>
        <dbReference type="EMBL" id="MFC4666561.1"/>
    </source>
</evidence>
<dbReference type="EMBL" id="JBHSGO010000206">
    <property type="protein sequence ID" value="MFC4666561.1"/>
    <property type="molecule type" value="Genomic_DNA"/>
</dbReference>
<gene>
    <name evidence="2" type="ORF">ACFO3G_08145</name>
</gene>
<dbReference type="SUPFAM" id="SSF50494">
    <property type="entry name" value="Trypsin-like serine proteases"/>
    <property type="match status" value="1"/>
</dbReference>
<dbReference type="InterPro" id="IPR009003">
    <property type="entry name" value="Peptidase_S1_PA"/>
</dbReference>
<protein>
    <recommendedName>
        <fullName evidence="4">Lipoprotein</fullName>
    </recommendedName>
</protein>
<feature type="coiled-coil region" evidence="1">
    <location>
        <begin position="170"/>
        <end position="197"/>
    </location>
</feature>
<sequence length="198" mass="23191">MKITYSFLTAITLTICIAPLLSSCSWFHKKTIEELYSEQKSGVVLIYNKYYYSARVNDIEVYFTGIENNNFTNLSADEADAKANAQVLNGTGFFIDENGTILTNRHVAYPALDEREIAETYKKLINSLRILYEFSMDQLSDQFDSLNEEKSTYYDYDQFGFEYCTNETRVQEIENEKDQLRSNYQDLKEKIEKLFKFN</sequence>
<comment type="caution">
    <text evidence="2">The sequence shown here is derived from an EMBL/GenBank/DDBJ whole genome shotgun (WGS) entry which is preliminary data.</text>
</comment>
<reference evidence="3" key="1">
    <citation type="journal article" date="2019" name="Int. J. Syst. Evol. Microbiol.">
        <title>The Global Catalogue of Microorganisms (GCM) 10K type strain sequencing project: providing services to taxonomists for standard genome sequencing and annotation.</title>
        <authorList>
            <consortium name="The Broad Institute Genomics Platform"/>
            <consortium name="The Broad Institute Genome Sequencing Center for Infectious Disease"/>
            <person name="Wu L."/>
            <person name="Ma J."/>
        </authorList>
    </citation>
    <scope>NUCLEOTIDE SEQUENCE [LARGE SCALE GENOMIC DNA]</scope>
    <source>
        <strain evidence="3">CGMCC 4.7357</strain>
    </source>
</reference>
<proteinExistence type="predicted"/>
<evidence type="ECO:0000313" key="3">
    <source>
        <dbReference type="Proteomes" id="UP001596020"/>
    </source>
</evidence>
<accession>A0ABV9KA68</accession>
<dbReference type="InterPro" id="IPR043504">
    <property type="entry name" value="Peptidase_S1_PA_chymotrypsin"/>
</dbReference>
<evidence type="ECO:0008006" key="4">
    <source>
        <dbReference type="Google" id="ProtNLM"/>
    </source>
</evidence>
<evidence type="ECO:0000256" key="1">
    <source>
        <dbReference type="SAM" id="Coils"/>
    </source>
</evidence>
<name>A0ABV9KA68_9PORP</name>
<keyword evidence="1" id="KW-0175">Coiled coil</keyword>
<dbReference type="PROSITE" id="PS51257">
    <property type="entry name" value="PROKAR_LIPOPROTEIN"/>
    <property type="match status" value="1"/>
</dbReference>
<dbReference type="RefSeq" id="WP_380079749.1">
    <property type="nucleotide sequence ID" value="NZ_JBHSGO010000206.1"/>
</dbReference>
<dbReference type="Proteomes" id="UP001596020">
    <property type="component" value="Unassembled WGS sequence"/>
</dbReference>
<organism evidence="2 3">
    <name type="scientific">Falsiporphyromonas endometrii</name>
    <dbReference type="NCBI Taxonomy" id="1387297"/>
    <lineage>
        <taxon>Bacteria</taxon>
        <taxon>Pseudomonadati</taxon>
        <taxon>Bacteroidota</taxon>
        <taxon>Bacteroidia</taxon>
        <taxon>Bacteroidales</taxon>
        <taxon>Porphyromonadaceae</taxon>
        <taxon>Falsiporphyromonas</taxon>
    </lineage>
</organism>
<dbReference type="Gene3D" id="2.40.10.10">
    <property type="entry name" value="Trypsin-like serine proteases"/>
    <property type="match status" value="1"/>
</dbReference>